<proteinExistence type="predicted"/>
<evidence type="ECO:0000313" key="2">
    <source>
        <dbReference type="Proteomes" id="UP001501532"/>
    </source>
</evidence>
<protein>
    <submittedName>
        <fullName evidence="1">Uncharacterized protein</fullName>
    </submittedName>
</protein>
<evidence type="ECO:0000313" key="1">
    <source>
        <dbReference type="EMBL" id="GAA3066159.1"/>
    </source>
</evidence>
<dbReference type="InterPro" id="IPR005593">
    <property type="entry name" value="Xul5P/Fru6P_PKetolase"/>
</dbReference>
<dbReference type="Pfam" id="PF03894">
    <property type="entry name" value="XFP"/>
    <property type="match status" value="1"/>
</dbReference>
<keyword evidence="2" id="KW-1185">Reference proteome</keyword>
<dbReference type="Proteomes" id="UP001501532">
    <property type="component" value="Unassembled WGS sequence"/>
</dbReference>
<reference evidence="2" key="1">
    <citation type="journal article" date="2019" name="Int. J. Syst. Evol. Microbiol.">
        <title>The Global Catalogue of Microorganisms (GCM) 10K type strain sequencing project: providing services to taxonomists for standard genome sequencing and annotation.</title>
        <authorList>
            <consortium name="The Broad Institute Genomics Platform"/>
            <consortium name="The Broad Institute Genome Sequencing Center for Infectious Disease"/>
            <person name="Wu L."/>
            <person name="Ma J."/>
        </authorList>
    </citation>
    <scope>NUCLEOTIDE SEQUENCE [LARGE SCALE GENOMIC DNA]</scope>
    <source>
        <strain evidence="2">JCM 9091</strain>
    </source>
</reference>
<sequence>MLGGLLEQIMRDTTARRDFRPVGPDETAANRLEAVFDAGGRAWQARTPLQARTTQS</sequence>
<dbReference type="EMBL" id="BAAAUF010000056">
    <property type="protein sequence ID" value="GAA3066159.1"/>
    <property type="molecule type" value="Genomic_DNA"/>
</dbReference>
<gene>
    <name evidence="1" type="ORF">GCM10010448_57010</name>
</gene>
<comment type="caution">
    <text evidence="1">The sequence shown here is derived from an EMBL/GenBank/DDBJ whole genome shotgun (WGS) entry which is preliminary data.</text>
</comment>
<dbReference type="Gene3D" id="3.40.50.970">
    <property type="match status" value="1"/>
</dbReference>
<organism evidence="1 2">
    <name type="scientific">Streptomyces glomeratus</name>
    <dbReference type="NCBI Taxonomy" id="284452"/>
    <lineage>
        <taxon>Bacteria</taxon>
        <taxon>Bacillati</taxon>
        <taxon>Actinomycetota</taxon>
        <taxon>Actinomycetes</taxon>
        <taxon>Kitasatosporales</taxon>
        <taxon>Streptomycetaceae</taxon>
        <taxon>Streptomyces</taxon>
    </lineage>
</organism>
<name>A0ABP6M0J4_9ACTN</name>
<accession>A0ABP6M0J4</accession>